<keyword evidence="7" id="KW-1133">Transmembrane helix</keyword>
<keyword evidence="5 9" id="KW-0418">Kinase</keyword>
<dbReference type="Proteomes" id="UP000703893">
    <property type="component" value="Unassembled WGS sequence"/>
</dbReference>
<evidence type="ECO:0000313" key="10">
    <source>
        <dbReference type="Proteomes" id="UP000703893"/>
    </source>
</evidence>
<dbReference type="PANTHER" id="PTHR43711:SF1">
    <property type="entry name" value="HISTIDINE KINASE 1"/>
    <property type="match status" value="1"/>
</dbReference>
<dbReference type="FunFam" id="1.10.287.130:FF:000001">
    <property type="entry name" value="Two-component sensor histidine kinase"/>
    <property type="match status" value="1"/>
</dbReference>
<evidence type="ECO:0000256" key="5">
    <source>
        <dbReference type="ARBA" id="ARBA00022777"/>
    </source>
</evidence>
<dbReference type="SUPFAM" id="SSF47384">
    <property type="entry name" value="Homodimeric domain of signal transducing histidine kinase"/>
    <property type="match status" value="1"/>
</dbReference>
<dbReference type="AlphaFoldDB" id="A0A937X5R3"/>
<accession>A0A937X5R3</accession>
<dbReference type="InterPro" id="IPR003661">
    <property type="entry name" value="HisK_dim/P_dom"/>
</dbReference>
<dbReference type="SMART" id="SM00388">
    <property type="entry name" value="HisKA"/>
    <property type="match status" value="1"/>
</dbReference>
<feature type="transmembrane region" description="Helical" evidence="7">
    <location>
        <begin position="111"/>
        <end position="131"/>
    </location>
</feature>
<name>A0A937X5R3_9BACT</name>
<dbReference type="InterPro" id="IPR050736">
    <property type="entry name" value="Sensor_HK_Regulatory"/>
</dbReference>
<comment type="catalytic activity">
    <reaction evidence="1">
        <text>ATP + protein L-histidine = ADP + protein N-phospho-L-histidine.</text>
        <dbReference type="EC" id="2.7.13.3"/>
    </reaction>
</comment>
<reference evidence="9 10" key="1">
    <citation type="submission" date="2019-03" db="EMBL/GenBank/DDBJ databases">
        <title>Lake Tanganyika Metagenome-Assembled Genomes (MAGs).</title>
        <authorList>
            <person name="Tran P."/>
        </authorList>
    </citation>
    <scope>NUCLEOTIDE SEQUENCE [LARGE SCALE GENOMIC DNA]</scope>
    <source>
        <strain evidence="9">K_DeepCast_65m_m2_236</strain>
    </source>
</reference>
<dbReference type="InterPro" id="IPR036890">
    <property type="entry name" value="HATPase_C_sf"/>
</dbReference>
<dbReference type="InterPro" id="IPR005467">
    <property type="entry name" value="His_kinase_dom"/>
</dbReference>
<gene>
    <name evidence="9" type="ORF">FJZ00_03085</name>
</gene>
<organism evidence="9 10">
    <name type="scientific">Candidatus Tanganyikabacteria bacterium</name>
    <dbReference type="NCBI Taxonomy" id="2961651"/>
    <lineage>
        <taxon>Bacteria</taxon>
        <taxon>Bacillati</taxon>
        <taxon>Candidatus Sericytochromatia</taxon>
        <taxon>Candidatus Tanganyikabacteria</taxon>
    </lineage>
</organism>
<dbReference type="CDD" id="cd00075">
    <property type="entry name" value="HATPase"/>
    <property type="match status" value="1"/>
</dbReference>
<dbReference type="InterPro" id="IPR004358">
    <property type="entry name" value="Sig_transdc_His_kin-like_C"/>
</dbReference>
<dbReference type="Gene3D" id="3.30.565.10">
    <property type="entry name" value="Histidine kinase-like ATPase, C-terminal domain"/>
    <property type="match status" value="1"/>
</dbReference>
<evidence type="ECO:0000256" key="6">
    <source>
        <dbReference type="ARBA" id="ARBA00023012"/>
    </source>
</evidence>
<dbReference type="EC" id="2.7.13.3" evidence="2"/>
<dbReference type="Gene3D" id="1.10.287.130">
    <property type="match status" value="1"/>
</dbReference>
<evidence type="ECO:0000259" key="8">
    <source>
        <dbReference type="PROSITE" id="PS50109"/>
    </source>
</evidence>
<evidence type="ECO:0000313" key="9">
    <source>
        <dbReference type="EMBL" id="MBM3274111.1"/>
    </source>
</evidence>
<evidence type="ECO:0000256" key="3">
    <source>
        <dbReference type="ARBA" id="ARBA00022553"/>
    </source>
</evidence>
<proteinExistence type="predicted"/>
<dbReference type="EMBL" id="VGJX01000123">
    <property type="protein sequence ID" value="MBM3274111.1"/>
    <property type="molecule type" value="Genomic_DNA"/>
</dbReference>
<dbReference type="SUPFAM" id="SSF55874">
    <property type="entry name" value="ATPase domain of HSP90 chaperone/DNA topoisomerase II/histidine kinase"/>
    <property type="match status" value="1"/>
</dbReference>
<dbReference type="InterPro" id="IPR003594">
    <property type="entry name" value="HATPase_dom"/>
</dbReference>
<evidence type="ECO:0000256" key="1">
    <source>
        <dbReference type="ARBA" id="ARBA00000085"/>
    </source>
</evidence>
<sequence>MLAGLIVAWFLGLGYFAYDKLTWGFWQGPLMAALSLGIAYAAFVWLRDIVPVKPVTGGIWVWYAFCVAIVAATIGVSRTVGTLPSAFAAAGVLGAYLVMHAPRPATSPLRRLLAAFVLALLPLGWLAHDYWQAPGKSARMSESTYHTELRRATEKAVTLSQKEISETLEELLADLDEVEAPDQRLKDIADEDLVQLAVREDGPPDRKIHLKSSSKLVHKLGVGNAKISYDEARDVAWDSLPARTRAVLGQELAAARGGKDARGTAPGDGSFDLTRNEKGEILSVYRFDSGAFFIVGRRSEATGRTWLVLVDQDEVARLGQRNLEREYLEGQMELIRSNGGAERGVVLLRGDQLPKYLSLLTLIELPGAFTEAQDRAKQGQFFTTVWFGTLLVWALGALGRLYRTAREDVALAEMKANFVSAISHELKTPLAMIKMYSEMLSLGMVGDGKKAEDYHGIIIHETDRLTRLIDNVLDFSKIQRGTKDYDFADVDLREVAVGALRNLEGAFDAAGKEVDLAAPEALVVRADRDAAFQAVLNLLSNAIKYGGPHVRVVLTRAGTEIHVAVHDDGPGIPADKQALVFQPFVRLGREEERTAQGTGLGLALVSEIMRAHHGAVRLNSQPGLGATFTLAFPAPRVQEEVAA</sequence>
<dbReference type="InterPro" id="IPR036097">
    <property type="entry name" value="HisK_dim/P_sf"/>
</dbReference>
<keyword evidence="7" id="KW-0472">Membrane</keyword>
<feature type="transmembrane region" description="Helical" evidence="7">
    <location>
        <begin position="82"/>
        <end position="99"/>
    </location>
</feature>
<dbReference type="PROSITE" id="PS50109">
    <property type="entry name" value="HIS_KIN"/>
    <property type="match status" value="1"/>
</dbReference>
<feature type="domain" description="Histidine kinase" evidence="8">
    <location>
        <begin position="421"/>
        <end position="636"/>
    </location>
</feature>
<keyword evidence="7" id="KW-0812">Transmembrane</keyword>
<keyword evidence="4" id="KW-0808">Transferase</keyword>
<keyword evidence="3" id="KW-0597">Phosphoprotein</keyword>
<feature type="transmembrane region" description="Helical" evidence="7">
    <location>
        <begin position="58"/>
        <end position="76"/>
    </location>
</feature>
<comment type="caution">
    <text evidence="9">The sequence shown here is derived from an EMBL/GenBank/DDBJ whole genome shotgun (WGS) entry which is preliminary data.</text>
</comment>
<dbReference type="GO" id="GO:0000155">
    <property type="term" value="F:phosphorelay sensor kinase activity"/>
    <property type="evidence" value="ECO:0007669"/>
    <property type="project" value="InterPro"/>
</dbReference>
<dbReference type="Pfam" id="PF00512">
    <property type="entry name" value="HisKA"/>
    <property type="match status" value="1"/>
</dbReference>
<dbReference type="PANTHER" id="PTHR43711">
    <property type="entry name" value="TWO-COMPONENT HISTIDINE KINASE"/>
    <property type="match status" value="1"/>
</dbReference>
<dbReference type="SMART" id="SM00387">
    <property type="entry name" value="HATPase_c"/>
    <property type="match status" value="1"/>
</dbReference>
<dbReference type="Pfam" id="PF02518">
    <property type="entry name" value="HATPase_c"/>
    <property type="match status" value="1"/>
</dbReference>
<protein>
    <recommendedName>
        <fullName evidence="2">histidine kinase</fullName>
        <ecNumber evidence="2">2.7.13.3</ecNumber>
    </recommendedName>
</protein>
<feature type="transmembrane region" description="Helical" evidence="7">
    <location>
        <begin position="26"/>
        <end position="46"/>
    </location>
</feature>
<keyword evidence="6" id="KW-0902">Two-component regulatory system</keyword>
<dbReference type="PRINTS" id="PR00344">
    <property type="entry name" value="BCTRLSENSOR"/>
</dbReference>
<dbReference type="CDD" id="cd00082">
    <property type="entry name" value="HisKA"/>
    <property type="match status" value="1"/>
</dbReference>
<evidence type="ECO:0000256" key="2">
    <source>
        <dbReference type="ARBA" id="ARBA00012438"/>
    </source>
</evidence>
<evidence type="ECO:0000256" key="4">
    <source>
        <dbReference type="ARBA" id="ARBA00022679"/>
    </source>
</evidence>
<evidence type="ECO:0000256" key="7">
    <source>
        <dbReference type="SAM" id="Phobius"/>
    </source>
</evidence>